<evidence type="ECO:0000313" key="2">
    <source>
        <dbReference type="EMBL" id="AGK60658.1"/>
    </source>
</evidence>
<dbReference type="EMBL" id="CP005290">
    <property type="protein sequence ID" value="AGK60658.1"/>
    <property type="molecule type" value="Genomic_DNA"/>
</dbReference>
<dbReference type="Gene3D" id="1.10.1060.10">
    <property type="entry name" value="Alpha-helical ferredoxin"/>
    <property type="match status" value="1"/>
</dbReference>
<dbReference type="OrthoDB" id="144910at2157"/>
<dbReference type="PANTHER" id="PTHR32479">
    <property type="entry name" value="GLYCOLATE OXIDASE IRON-SULFUR SUBUNIT"/>
    <property type="match status" value="1"/>
</dbReference>
<dbReference type="HOGENOM" id="CLU_187361_0_0_2"/>
<evidence type="ECO:0000313" key="3">
    <source>
        <dbReference type="Proteomes" id="UP000013307"/>
    </source>
</evidence>
<dbReference type="InterPro" id="IPR017900">
    <property type="entry name" value="4Fe4S_Fe_S_CS"/>
</dbReference>
<dbReference type="InterPro" id="IPR009051">
    <property type="entry name" value="Helical_ferredxn"/>
</dbReference>
<accession>N0BCD7</accession>
<name>N0BCD7_9EURY</name>
<dbReference type="SUPFAM" id="SSF46548">
    <property type="entry name" value="alpha-helical ferredoxin"/>
    <property type="match status" value="1"/>
</dbReference>
<dbReference type="RefSeq" id="WP_015590257.1">
    <property type="nucleotide sequence ID" value="NC_021169.1"/>
</dbReference>
<dbReference type="AlphaFoldDB" id="N0BCD7"/>
<dbReference type="GO" id="GO:0051536">
    <property type="term" value="F:iron-sulfur cluster binding"/>
    <property type="evidence" value="ECO:0007669"/>
    <property type="project" value="InterPro"/>
</dbReference>
<dbReference type="Pfam" id="PF13183">
    <property type="entry name" value="Fer4_8"/>
    <property type="match status" value="1"/>
</dbReference>
<feature type="domain" description="4Fe-4S ferredoxin-type" evidence="1">
    <location>
        <begin position="51"/>
        <end position="83"/>
    </location>
</feature>
<dbReference type="PROSITE" id="PS00198">
    <property type="entry name" value="4FE4S_FER_1"/>
    <property type="match status" value="2"/>
</dbReference>
<dbReference type="KEGG" id="ast:Asulf_00640"/>
<dbReference type="InterPro" id="IPR017896">
    <property type="entry name" value="4Fe4S_Fe-S-bd"/>
</dbReference>
<gene>
    <name evidence="2" type="ORF">Asulf_00640</name>
</gene>
<dbReference type="PROSITE" id="PS51379">
    <property type="entry name" value="4FE4S_FER_2"/>
    <property type="match status" value="2"/>
</dbReference>
<dbReference type="eggNOG" id="arCOG00961">
    <property type="taxonomic scope" value="Archaea"/>
</dbReference>
<reference evidence="2 3" key="1">
    <citation type="journal article" date="2013" name="Genome Announc.">
        <title>Complete Genome Sequence of the Thermophilic and Facultatively Chemolithoautotrophic Sulfate Reducer Archaeoglobus sulfaticallidus Strain PM70-1T.</title>
        <authorList>
            <person name="Stokke R."/>
            <person name="Hocking W.P."/>
            <person name="Steinsbu B.O."/>
            <person name="Steen I.H."/>
        </authorList>
    </citation>
    <scope>NUCLEOTIDE SEQUENCE [LARGE SCALE GENOMIC DNA]</scope>
    <source>
        <strain evidence="2">PM70-1</strain>
    </source>
</reference>
<protein>
    <recommendedName>
        <fullName evidence="1">4Fe-4S ferredoxin-type domain-containing protein</fullName>
    </recommendedName>
</protein>
<proteinExistence type="predicted"/>
<dbReference type="GO" id="GO:0016491">
    <property type="term" value="F:oxidoreductase activity"/>
    <property type="evidence" value="ECO:0007669"/>
    <property type="project" value="UniProtKB-ARBA"/>
</dbReference>
<feature type="domain" description="4Fe-4S ferredoxin-type" evidence="1">
    <location>
        <begin position="3"/>
        <end position="32"/>
    </location>
</feature>
<evidence type="ECO:0000259" key="1">
    <source>
        <dbReference type="PROSITE" id="PS51379"/>
    </source>
</evidence>
<keyword evidence="3" id="KW-1185">Reference proteome</keyword>
<dbReference type="PANTHER" id="PTHR32479:SF17">
    <property type="entry name" value="GLYCOLATE OXIDASE IRON-SULFUR SUBUNIT"/>
    <property type="match status" value="1"/>
</dbReference>
<dbReference type="STRING" id="387631.Asulf_00640"/>
<dbReference type="GeneID" id="15392283"/>
<sequence length="101" mass="11428">MKGALLREISRCSFCGFCEAACPTRFMIKRNYTPRGRINTIIFALKNRLTTIESVNGIFSCLECGACKPYCPAGIDIPRVIREFRHLVRVEEVGVLTQEVK</sequence>
<dbReference type="Proteomes" id="UP000013307">
    <property type="component" value="Chromosome"/>
</dbReference>
<organism evidence="2 3">
    <name type="scientific">Archaeoglobus sulfaticallidus PM70-1</name>
    <dbReference type="NCBI Taxonomy" id="387631"/>
    <lineage>
        <taxon>Archaea</taxon>
        <taxon>Methanobacteriati</taxon>
        <taxon>Methanobacteriota</taxon>
        <taxon>Archaeoglobi</taxon>
        <taxon>Archaeoglobales</taxon>
        <taxon>Archaeoglobaceae</taxon>
        <taxon>Archaeoglobus</taxon>
    </lineage>
</organism>